<feature type="region of interest" description="Disordered" evidence="1">
    <location>
        <begin position="63"/>
        <end position="86"/>
    </location>
</feature>
<accession>A0A3P7GML8</accession>
<sequence length="287" mass="30577">MVRLLLYAVRKHSVSPPSLTMPLLLATSLCHVVVTWEQRTRDTRMFALERFCLRGSRLSTTETEGGYSEAANGLPTTPTKRIPTTSSPFPSMLPIGTELTSHNLSAYCLVDETGCAVAQRKAFHLACQLWAAGGISTRLVLKRTSDPLEMASELGAIFAVRICLLTGNKLGALTYKTWHLYGDRPGGEASQFSEPSAVVAQVRYALSGADSSGSHSSIAPSSVFLASANAPTTTGVGDNLAAAASFSSFVTTSSTAISSSVSLSAPPGMWISDEGDERRGNWLRDLR</sequence>
<protein>
    <submittedName>
        <fullName evidence="2">Uncharacterized protein</fullName>
    </submittedName>
</protein>
<dbReference type="EMBL" id="UYWX01003415">
    <property type="protein sequence ID" value="VDM23918.1"/>
    <property type="molecule type" value="Genomic_DNA"/>
</dbReference>
<name>A0A3P7GML8_HYDTA</name>
<evidence type="ECO:0000256" key="1">
    <source>
        <dbReference type="SAM" id="MobiDB-lite"/>
    </source>
</evidence>
<proteinExistence type="predicted"/>
<evidence type="ECO:0000313" key="3">
    <source>
        <dbReference type="Proteomes" id="UP000274429"/>
    </source>
</evidence>
<organism evidence="2 3">
    <name type="scientific">Hydatigena taeniaeformis</name>
    <name type="common">Feline tapeworm</name>
    <name type="synonym">Taenia taeniaeformis</name>
    <dbReference type="NCBI Taxonomy" id="6205"/>
    <lineage>
        <taxon>Eukaryota</taxon>
        <taxon>Metazoa</taxon>
        <taxon>Spiralia</taxon>
        <taxon>Lophotrochozoa</taxon>
        <taxon>Platyhelminthes</taxon>
        <taxon>Cestoda</taxon>
        <taxon>Eucestoda</taxon>
        <taxon>Cyclophyllidea</taxon>
        <taxon>Taeniidae</taxon>
        <taxon>Hydatigera</taxon>
    </lineage>
</organism>
<feature type="compositionally biased region" description="Polar residues" evidence="1">
    <location>
        <begin position="74"/>
        <end position="86"/>
    </location>
</feature>
<gene>
    <name evidence="2" type="ORF">TTAC_LOCUS3983</name>
</gene>
<reference evidence="2 3" key="1">
    <citation type="submission" date="2018-11" db="EMBL/GenBank/DDBJ databases">
        <authorList>
            <consortium name="Pathogen Informatics"/>
        </authorList>
    </citation>
    <scope>NUCLEOTIDE SEQUENCE [LARGE SCALE GENOMIC DNA]</scope>
</reference>
<dbReference type="AlphaFoldDB" id="A0A3P7GML8"/>
<dbReference type="Proteomes" id="UP000274429">
    <property type="component" value="Unassembled WGS sequence"/>
</dbReference>
<keyword evidence="3" id="KW-1185">Reference proteome</keyword>
<evidence type="ECO:0000313" key="2">
    <source>
        <dbReference type="EMBL" id="VDM23918.1"/>
    </source>
</evidence>